<proteinExistence type="predicted"/>
<dbReference type="PANTHER" id="PTHR44085">
    <property type="entry name" value="SEPIAPTERIN REDUCTASE"/>
    <property type="match status" value="1"/>
</dbReference>
<dbReference type="WBParaSite" id="ASIM_0001498101-mRNA-1">
    <property type="protein sequence ID" value="ASIM_0001498101-mRNA-1"/>
    <property type="gene ID" value="ASIM_0001498101"/>
</dbReference>
<evidence type="ECO:0000256" key="2">
    <source>
        <dbReference type="ARBA" id="ARBA00022490"/>
    </source>
</evidence>
<keyword evidence="3" id="KW-0521">NADP</keyword>
<evidence type="ECO:0000313" key="5">
    <source>
        <dbReference type="EMBL" id="VDK52237.1"/>
    </source>
</evidence>
<accession>A0A0M3K255</accession>
<keyword evidence="4" id="KW-0560">Oxidoreductase</keyword>
<evidence type="ECO:0000256" key="4">
    <source>
        <dbReference type="ARBA" id="ARBA00023002"/>
    </source>
</evidence>
<dbReference type="AlphaFoldDB" id="A0A0M3K255"/>
<sequence length="328" mass="36688">MPVTNSKVFAVITGASRGIGKEIAVQLSRKVAAGSVFLITARQLALLQQVKTEILMNNAQLDVHVVVADAAYLTDEKLAEFGDVLSGAIPKGTHFDTLIMVHNAGTIGDLSKKAQEISTSKEWHDFLQINLIAMIQINNLVLSKLTKEYAVDKFQLVKQRLIVNITSLMSVQAVPSLSQVCFLSSSSSVTYKQYSHHLFSHSCQKFQYSVAKAAREAFFRSLAVEDPSLRILSYSPGPVQTDMYEDILQNSYDEGVRNMFQHRDPVVILTYTSLFICFTHDFADEEVSRKLLEPKETVSKMFSIIEKDQYESGARVDYFDVDVAPEKE</sequence>
<reference evidence="5 6" key="2">
    <citation type="submission" date="2018-11" db="EMBL/GenBank/DDBJ databases">
        <authorList>
            <consortium name="Pathogen Informatics"/>
        </authorList>
    </citation>
    <scope>NUCLEOTIDE SEQUENCE [LARGE SCALE GENOMIC DNA]</scope>
</reference>
<evidence type="ECO:0000313" key="7">
    <source>
        <dbReference type="WBParaSite" id="ASIM_0001498101-mRNA-1"/>
    </source>
</evidence>
<keyword evidence="6" id="KW-1185">Reference proteome</keyword>
<organism evidence="7">
    <name type="scientific">Anisakis simplex</name>
    <name type="common">Herring worm</name>
    <dbReference type="NCBI Taxonomy" id="6269"/>
    <lineage>
        <taxon>Eukaryota</taxon>
        <taxon>Metazoa</taxon>
        <taxon>Ecdysozoa</taxon>
        <taxon>Nematoda</taxon>
        <taxon>Chromadorea</taxon>
        <taxon>Rhabditida</taxon>
        <taxon>Spirurina</taxon>
        <taxon>Ascaridomorpha</taxon>
        <taxon>Ascaridoidea</taxon>
        <taxon>Anisakidae</taxon>
        <taxon>Anisakis</taxon>
        <taxon>Anisakis simplex complex</taxon>
    </lineage>
</organism>
<protein>
    <submittedName>
        <fullName evidence="7">Sepiapterin reductase (inferred by orthology to a human protein)</fullName>
    </submittedName>
</protein>
<dbReference type="PRINTS" id="PR00081">
    <property type="entry name" value="GDHRDH"/>
</dbReference>
<dbReference type="GO" id="GO:0005737">
    <property type="term" value="C:cytoplasm"/>
    <property type="evidence" value="ECO:0007669"/>
    <property type="project" value="UniProtKB-SubCell"/>
</dbReference>
<evidence type="ECO:0000313" key="6">
    <source>
        <dbReference type="Proteomes" id="UP000267096"/>
    </source>
</evidence>
<dbReference type="Gene3D" id="3.40.50.720">
    <property type="entry name" value="NAD(P)-binding Rossmann-like Domain"/>
    <property type="match status" value="1"/>
</dbReference>
<gene>
    <name evidence="5" type="ORF">ASIM_LOCUS14391</name>
</gene>
<evidence type="ECO:0000256" key="3">
    <source>
        <dbReference type="ARBA" id="ARBA00022857"/>
    </source>
</evidence>
<dbReference type="OrthoDB" id="153074at2759"/>
<name>A0A0M3K255_ANISI</name>
<evidence type="ECO:0000256" key="1">
    <source>
        <dbReference type="ARBA" id="ARBA00004496"/>
    </source>
</evidence>
<reference evidence="7" key="1">
    <citation type="submission" date="2017-02" db="UniProtKB">
        <authorList>
            <consortium name="WormBaseParasite"/>
        </authorList>
    </citation>
    <scope>IDENTIFICATION</scope>
</reference>
<dbReference type="InterPro" id="IPR002347">
    <property type="entry name" value="SDR_fam"/>
</dbReference>
<dbReference type="Pfam" id="PF00106">
    <property type="entry name" value="adh_short"/>
    <property type="match status" value="1"/>
</dbReference>
<dbReference type="InterPro" id="IPR036291">
    <property type="entry name" value="NAD(P)-bd_dom_sf"/>
</dbReference>
<dbReference type="EMBL" id="UYRR01031735">
    <property type="protein sequence ID" value="VDK52237.1"/>
    <property type="molecule type" value="Genomic_DNA"/>
</dbReference>
<comment type="subcellular location">
    <subcellularLocation>
        <location evidence="1">Cytoplasm</location>
    </subcellularLocation>
</comment>
<dbReference type="PANTHER" id="PTHR44085:SF2">
    <property type="entry name" value="SEPIAPTERIN REDUCTASE"/>
    <property type="match status" value="1"/>
</dbReference>
<keyword evidence="2" id="KW-0963">Cytoplasm</keyword>
<dbReference type="GO" id="GO:0004757">
    <property type="term" value="F:sepiapterin reductase (NADP+) activity"/>
    <property type="evidence" value="ECO:0007669"/>
    <property type="project" value="TreeGrafter"/>
</dbReference>
<dbReference type="SUPFAM" id="SSF51735">
    <property type="entry name" value="NAD(P)-binding Rossmann-fold domains"/>
    <property type="match status" value="1"/>
</dbReference>
<dbReference type="GO" id="GO:0006729">
    <property type="term" value="P:tetrahydrobiopterin biosynthetic process"/>
    <property type="evidence" value="ECO:0007669"/>
    <property type="project" value="TreeGrafter"/>
</dbReference>
<dbReference type="Proteomes" id="UP000267096">
    <property type="component" value="Unassembled WGS sequence"/>
</dbReference>
<dbReference type="InterPro" id="IPR051721">
    <property type="entry name" value="Biopterin_syn/organic_redct"/>
</dbReference>